<dbReference type="AlphaFoldDB" id="A0A165UMV5"/>
<gene>
    <name evidence="1" type="ORF">DAEQUDRAFT_23362</name>
</gene>
<accession>A0A165UMV5</accession>
<organism evidence="1 2">
    <name type="scientific">Daedalea quercina L-15889</name>
    <dbReference type="NCBI Taxonomy" id="1314783"/>
    <lineage>
        <taxon>Eukaryota</taxon>
        <taxon>Fungi</taxon>
        <taxon>Dikarya</taxon>
        <taxon>Basidiomycota</taxon>
        <taxon>Agaricomycotina</taxon>
        <taxon>Agaricomycetes</taxon>
        <taxon>Polyporales</taxon>
        <taxon>Fomitopsis</taxon>
    </lineage>
</organism>
<keyword evidence="2" id="KW-1185">Reference proteome</keyword>
<sequence>MAVCIASCFSVGIVLCIFSSLAVVSPSFRRRIAYRTRSNVSHRTPFILLLLLQPALSTSDPDRTHTTFIHRFLPSPPSPHISYPRYLVTTTYDLVSLRLTRNVG</sequence>
<name>A0A165UMV5_9APHY</name>
<evidence type="ECO:0000313" key="2">
    <source>
        <dbReference type="Proteomes" id="UP000076727"/>
    </source>
</evidence>
<dbReference type="EMBL" id="KV429032">
    <property type="protein sequence ID" value="KZT75154.1"/>
    <property type="molecule type" value="Genomic_DNA"/>
</dbReference>
<protein>
    <submittedName>
        <fullName evidence="1">Uncharacterized protein</fullName>
    </submittedName>
</protein>
<evidence type="ECO:0000313" key="1">
    <source>
        <dbReference type="EMBL" id="KZT75154.1"/>
    </source>
</evidence>
<proteinExistence type="predicted"/>
<dbReference type="Proteomes" id="UP000076727">
    <property type="component" value="Unassembled WGS sequence"/>
</dbReference>
<reference evidence="1 2" key="1">
    <citation type="journal article" date="2016" name="Mol. Biol. Evol.">
        <title>Comparative Genomics of Early-Diverging Mushroom-Forming Fungi Provides Insights into the Origins of Lignocellulose Decay Capabilities.</title>
        <authorList>
            <person name="Nagy L.G."/>
            <person name="Riley R."/>
            <person name="Tritt A."/>
            <person name="Adam C."/>
            <person name="Daum C."/>
            <person name="Floudas D."/>
            <person name="Sun H."/>
            <person name="Yadav J.S."/>
            <person name="Pangilinan J."/>
            <person name="Larsson K.H."/>
            <person name="Matsuura K."/>
            <person name="Barry K."/>
            <person name="Labutti K."/>
            <person name="Kuo R."/>
            <person name="Ohm R.A."/>
            <person name="Bhattacharya S.S."/>
            <person name="Shirouzu T."/>
            <person name="Yoshinaga Y."/>
            <person name="Martin F.M."/>
            <person name="Grigoriev I.V."/>
            <person name="Hibbett D.S."/>
        </authorList>
    </citation>
    <scope>NUCLEOTIDE SEQUENCE [LARGE SCALE GENOMIC DNA]</scope>
    <source>
        <strain evidence="1 2">L-15889</strain>
    </source>
</reference>